<accession>A0A1I1LNT1</accession>
<evidence type="ECO:0000256" key="1">
    <source>
        <dbReference type="SAM" id="SignalP"/>
    </source>
</evidence>
<dbReference type="Proteomes" id="UP000198862">
    <property type="component" value="Unassembled WGS sequence"/>
</dbReference>
<dbReference type="EMBL" id="FOLO01000017">
    <property type="protein sequence ID" value="SFC74606.1"/>
    <property type="molecule type" value="Genomic_DNA"/>
</dbReference>
<evidence type="ECO:0000313" key="3">
    <source>
        <dbReference type="Proteomes" id="UP000198862"/>
    </source>
</evidence>
<sequence length="928" mass="101723">MNTSLFRALLVTQLMFSLIACGGSGNKPDQIIEKPTTETIAIININGIAIDGYLSMAKVCIDLNNNYQCDGASEYQTITDSEGKFTLSMPEINVTAGPLLITTSAGITIDSDHPEQTITKPYFLLAPSTLNAIAEPKVISPLTTLIYAKLQAQSDQLSPDQALDAAEKQILSQLKLTSAEQLYGDFIKAAVQSNLTQEQQKANQRTKMQAQVIADVMAKGLEASKNNAAYGKDTQAAKLFLQKFTENSIELVAKKIDNAISLGITEASNIADDIIDNNPQLIVSTIEIEQGFIEQTPAPTNGIVDDNQNTFSWAIVPGFIDINDYEYSLDEGQIWQSVADNFKINIGNIDLGVNKLQVRVKAKNQMQAGKVLSNNSAFYKQHEGAGTPKLIAVNDQLNHDNVQWQFVENFDNINDYEMSLDGANSWQAATTPIIIGDINLGINQIHVRVKAGVHRDVGQSLIISQAFTKYIIPDAAFAPTYIASDDINNTFTFALISDFPHISNYEVKINSELWFNATNNIIQLEDKEYAIGSIKVRVKGDEASLRPAGNTLTNPIAFTVKPLPAEPPTNGVVDDNQNTFSWTPVPNFNSATDYEYSLNAGLTWQDVTGNLVINIGNIDIGINKVHVRVKAKGQRDAGEVLNNSIAFYKQYAAPAAPILIAINDEYNLDNVQWDFTSGFNKISDYEMSLNGNNSWIAATSPIQIGNINLDINQIYIRVKAGVHRDAGEPLIISHAFTKYIIPNAPDAPGLIELDDINNLFIFRINNQFPEISHYETQINQASWETANSQEIQLEEEYYGPGSIKVRVKADETTQRPAGNILSNSVAFTIKALSVNAPTNGVVDDNQNTFSWSPVPGFITANDYEYSLNAGQTWRTVDNNLTINIGNISLAINRLQVRVAENLNPGNNKAGAILSNHIAYTVSTSPVNV</sequence>
<feature type="chain" id="PRO_5011600496" evidence="1">
    <location>
        <begin position="23"/>
        <end position="928"/>
    </location>
</feature>
<keyword evidence="3" id="KW-1185">Reference proteome</keyword>
<dbReference type="PROSITE" id="PS51257">
    <property type="entry name" value="PROKAR_LIPOPROTEIN"/>
    <property type="match status" value="1"/>
</dbReference>
<proteinExistence type="predicted"/>
<dbReference type="STRING" id="1123010.SAMN02745724_02432"/>
<dbReference type="AlphaFoldDB" id="A0A1I1LNT1"/>
<gene>
    <name evidence="2" type="ORF">SAMN02745724_02432</name>
</gene>
<organism evidence="2 3">
    <name type="scientific">Pseudoalteromonas denitrificans DSM 6059</name>
    <dbReference type="NCBI Taxonomy" id="1123010"/>
    <lineage>
        <taxon>Bacteria</taxon>
        <taxon>Pseudomonadati</taxon>
        <taxon>Pseudomonadota</taxon>
        <taxon>Gammaproteobacteria</taxon>
        <taxon>Alteromonadales</taxon>
        <taxon>Pseudoalteromonadaceae</taxon>
        <taxon>Pseudoalteromonas</taxon>
    </lineage>
</organism>
<feature type="non-terminal residue" evidence="2">
    <location>
        <position position="928"/>
    </location>
</feature>
<feature type="signal peptide" evidence="1">
    <location>
        <begin position="1"/>
        <end position="22"/>
    </location>
</feature>
<reference evidence="2 3" key="1">
    <citation type="submission" date="2016-10" db="EMBL/GenBank/DDBJ databases">
        <authorList>
            <person name="de Groot N.N."/>
        </authorList>
    </citation>
    <scope>NUCLEOTIDE SEQUENCE [LARGE SCALE GENOMIC DNA]</scope>
    <source>
        <strain evidence="2 3">DSM 6059</strain>
    </source>
</reference>
<keyword evidence="1" id="KW-0732">Signal</keyword>
<protein>
    <submittedName>
        <fullName evidence="2">Uncharacterized protein</fullName>
    </submittedName>
</protein>
<evidence type="ECO:0000313" key="2">
    <source>
        <dbReference type="EMBL" id="SFC74606.1"/>
    </source>
</evidence>
<name>A0A1I1LNT1_9GAMM</name>